<protein>
    <submittedName>
        <fullName evidence="1">Uncharacterized protein</fullName>
    </submittedName>
</protein>
<comment type="caution">
    <text evidence="1">The sequence shown here is derived from an EMBL/GenBank/DDBJ whole genome shotgun (WGS) entry which is preliminary data.</text>
</comment>
<evidence type="ECO:0000313" key="1">
    <source>
        <dbReference type="EMBL" id="KAJ0096204.1"/>
    </source>
</evidence>
<dbReference type="Proteomes" id="UP001164250">
    <property type="component" value="Chromosome 6"/>
</dbReference>
<gene>
    <name evidence="1" type="ORF">Patl1_15136</name>
</gene>
<reference evidence="2" key="1">
    <citation type="journal article" date="2023" name="G3 (Bethesda)">
        <title>Genome assembly and association tests identify interacting loci associated with vigor, precocity, and sex in interspecific pistachio rootstocks.</title>
        <authorList>
            <person name="Palmer W."/>
            <person name="Jacygrad E."/>
            <person name="Sagayaradj S."/>
            <person name="Cavanaugh K."/>
            <person name="Han R."/>
            <person name="Bertier L."/>
            <person name="Beede B."/>
            <person name="Kafkas S."/>
            <person name="Golino D."/>
            <person name="Preece J."/>
            <person name="Michelmore R."/>
        </authorList>
    </citation>
    <scope>NUCLEOTIDE SEQUENCE [LARGE SCALE GENOMIC DNA]</scope>
</reference>
<proteinExistence type="predicted"/>
<keyword evidence="2" id="KW-1185">Reference proteome</keyword>
<name>A0ACC1BB63_9ROSI</name>
<accession>A0ACC1BB63</accession>
<evidence type="ECO:0000313" key="2">
    <source>
        <dbReference type="Proteomes" id="UP001164250"/>
    </source>
</evidence>
<organism evidence="1 2">
    <name type="scientific">Pistacia atlantica</name>
    <dbReference type="NCBI Taxonomy" id="434234"/>
    <lineage>
        <taxon>Eukaryota</taxon>
        <taxon>Viridiplantae</taxon>
        <taxon>Streptophyta</taxon>
        <taxon>Embryophyta</taxon>
        <taxon>Tracheophyta</taxon>
        <taxon>Spermatophyta</taxon>
        <taxon>Magnoliopsida</taxon>
        <taxon>eudicotyledons</taxon>
        <taxon>Gunneridae</taxon>
        <taxon>Pentapetalae</taxon>
        <taxon>rosids</taxon>
        <taxon>malvids</taxon>
        <taxon>Sapindales</taxon>
        <taxon>Anacardiaceae</taxon>
        <taxon>Pistacia</taxon>
    </lineage>
</organism>
<dbReference type="EMBL" id="CM047902">
    <property type="protein sequence ID" value="KAJ0096204.1"/>
    <property type="molecule type" value="Genomic_DNA"/>
</dbReference>
<sequence>MRTEESSNFLKFLCVPCGSFYSSLKYNQEKVQEICSPSCGNIKNISYPFRVKGDPARCGSPYFELSCQSNKTILEINSGKYYVKRISYE</sequence>